<dbReference type="GO" id="GO:0003677">
    <property type="term" value="F:DNA binding"/>
    <property type="evidence" value="ECO:0007669"/>
    <property type="project" value="InterPro"/>
</dbReference>
<accession>A0AA90H4N3</accession>
<dbReference type="GO" id="GO:0006313">
    <property type="term" value="P:DNA transposition"/>
    <property type="evidence" value="ECO:0007669"/>
    <property type="project" value="InterPro"/>
</dbReference>
<organism evidence="3">
    <name type="scientific">Streptantibioticus silvisoli</name>
    <dbReference type="NCBI Taxonomy" id="2705255"/>
    <lineage>
        <taxon>Bacteria</taxon>
        <taxon>Bacillati</taxon>
        <taxon>Actinomycetota</taxon>
        <taxon>Actinomycetes</taxon>
        <taxon>Kitasatosporales</taxon>
        <taxon>Streptomycetaceae</taxon>
        <taxon>Streptantibioticus</taxon>
    </lineage>
</organism>
<gene>
    <name evidence="3" type="ORF">POF50_032660</name>
</gene>
<dbReference type="Pfam" id="PF01609">
    <property type="entry name" value="DDE_Tnp_1"/>
    <property type="match status" value="1"/>
</dbReference>
<dbReference type="EMBL" id="JABXJJ020000059">
    <property type="protein sequence ID" value="MDI5974043.1"/>
    <property type="molecule type" value="Genomic_DNA"/>
</dbReference>
<dbReference type="PANTHER" id="PTHR30298">
    <property type="entry name" value="H REPEAT-ASSOCIATED PREDICTED TRANSPOSASE"/>
    <property type="match status" value="1"/>
</dbReference>
<sequence length="116" mass="13082">MARATARCLLAAMTGQDRTVTQLRLPDKTNEITCFAALLGSFDLTGVTVTADALHTQRAHVRFLVEDKKAHYLLVVKANQPGLHRRLRSLPWKDVNARRHDRESGHGRRETRATRA</sequence>
<comment type="caution">
    <text evidence="3">The sequence shown here is derived from an EMBL/GenBank/DDBJ whole genome shotgun (WGS) entry which is preliminary data.</text>
</comment>
<feature type="region of interest" description="Disordered" evidence="1">
    <location>
        <begin position="87"/>
        <end position="116"/>
    </location>
</feature>
<dbReference type="InterPro" id="IPR002559">
    <property type="entry name" value="Transposase_11"/>
</dbReference>
<dbReference type="AlphaFoldDB" id="A0AA90H4N3"/>
<name>A0AA90H4N3_9ACTN</name>
<protein>
    <recommendedName>
        <fullName evidence="2">Transposase IS4-like domain-containing protein</fullName>
    </recommendedName>
</protein>
<feature type="domain" description="Transposase IS4-like" evidence="2">
    <location>
        <begin position="11"/>
        <end position="112"/>
    </location>
</feature>
<dbReference type="PANTHER" id="PTHR30298:SF0">
    <property type="entry name" value="PROTEIN YBFL-RELATED"/>
    <property type="match status" value="1"/>
</dbReference>
<dbReference type="GO" id="GO:0004803">
    <property type="term" value="F:transposase activity"/>
    <property type="evidence" value="ECO:0007669"/>
    <property type="project" value="InterPro"/>
</dbReference>
<feature type="compositionally biased region" description="Basic and acidic residues" evidence="1">
    <location>
        <begin position="95"/>
        <end position="116"/>
    </location>
</feature>
<evidence type="ECO:0000256" key="1">
    <source>
        <dbReference type="SAM" id="MobiDB-lite"/>
    </source>
</evidence>
<proteinExistence type="predicted"/>
<evidence type="ECO:0000313" key="3">
    <source>
        <dbReference type="EMBL" id="MDI5974043.1"/>
    </source>
</evidence>
<evidence type="ECO:0000259" key="2">
    <source>
        <dbReference type="Pfam" id="PF01609"/>
    </source>
</evidence>
<dbReference type="InterPro" id="IPR051698">
    <property type="entry name" value="Transposase_11-like"/>
</dbReference>
<reference evidence="3" key="1">
    <citation type="submission" date="2023-05" db="EMBL/GenBank/DDBJ databases">
        <title>Streptantibioticus silvisoli sp. nov., acidotolerant actinomycetes 1 from pine litter.</title>
        <authorList>
            <person name="Swiecimska M."/>
            <person name="Golinska P."/>
            <person name="Sangal V."/>
            <person name="Wachnowicz B."/>
            <person name="Goodfellow M."/>
        </authorList>
    </citation>
    <scope>NUCLEOTIDE SEQUENCE</scope>
    <source>
        <strain evidence="3">SL13</strain>
    </source>
</reference>